<sequence>MKKWQRTAAMLVCGALSASAYAQSGQRKADASGAAAAEATSGTKPVCVDAEINGQRAPSIDCLNAQLRPKPSAADAAQGASPTAAEVNAKGPSNRVGTFNLSTERNRFGSNWGKSVTPQRPAAPVNVPPK</sequence>
<keyword evidence="4" id="KW-1185">Reference proteome</keyword>
<gene>
    <name evidence="3" type="ORF">U0042_09945</name>
</gene>
<keyword evidence="2" id="KW-0732">Signal</keyword>
<evidence type="ECO:0000313" key="4">
    <source>
        <dbReference type="Proteomes" id="UP001325479"/>
    </source>
</evidence>
<accession>A0ABZ0WRV9</accession>
<feature type="region of interest" description="Disordered" evidence="1">
    <location>
        <begin position="71"/>
        <end position="130"/>
    </location>
</feature>
<feature type="compositionally biased region" description="Low complexity" evidence="1">
    <location>
        <begin position="31"/>
        <end position="43"/>
    </location>
</feature>
<dbReference type="Proteomes" id="UP001325479">
    <property type="component" value="Chromosome"/>
</dbReference>
<reference evidence="3 4" key="1">
    <citation type="submission" date="2023-12" db="EMBL/GenBank/DDBJ databases">
        <title>Genome sequencing and assembly of bacterial species from a model synthetic community.</title>
        <authorList>
            <person name="Hogle S.L."/>
        </authorList>
    </citation>
    <scope>NUCLEOTIDE SEQUENCE [LARGE SCALE GENOMIC DNA]</scope>
    <source>
        <strain evidence="3 4">HAMBI 2494</strain>
    </source>
</reference>
<feature type="region of interest" description="Disordered" evidence="1">
    <location>
        <begin position="24"/>
        <end position="43"/>
    </location>
</feature>
<feature type="signal peptide" evidence="2">
    <location>
        <begin position="1"/>
        <end position="22"/>
    </location>
</feature>
<proteinExistence type="predicted"/>
<feature type="chain" id="PRO_5047038809" description="Secreted protein" evidence="2">
    <location>
        <begin position="23"/>
        <end position="130"/>
    </location>
</feature>
<evidence type="ECO:0008006" key="5">
    <source>
        <dbReference type="Google" id="ProtNLM"/>
    </source>
</evidence>
<feature type="compositionally biased region" description="Polar residues" evidence="1">
    <location>
        <begin position="95"/>
        <end position="118"/>
    </location>
</feature>
<organism evidence="3 4">
    <name type="scientific">Paraburkholderia kururiensis</name>
    <dbReference type="NCBI Taxonomy" id="984307"/>
    <lineage>
        <taxon>Bacteria</taxon>
        <taxon>Pseudomonadati</taxon>
        <taxon>Pseudomonadota</taxon>
        <taxon>Betaproteobacteria</taxon>
        <taxon>Burkholderiales</taxon>
        <taxon>Burkholderiaceae</taxon>
        <taxon>Paraburkholderia</taxon>
    </lineage>
</organism>
<name>A0ABZ0WRV9_9BURK</name>
<evidence type="ECO:0000256" key="2">
    <source>
        <dbReference type="SAM" id="SignalP"/>
    </source>
</evidence>
<dbReference type="EMBL" id="CP139965">
    <property type="protein sequence ID" value="WQD79966.1"/>
    <property type="molecule type" value="Genomic_DNA"/>
</dbReference>
<evidence type="ECO:0000313" key="3">
    <source>
        <dbReference type="EMBL" id="WQD79966.1"/>
    </source>
</evidence>
<dbReference type="RefSeq" id="WP_114814924.1">
    <property type="nucleotide sequence ID" value="NZ_CP139965.1"/>
</dbReference>
<protein>
    <recommendedName>
        <fullName evidence="5">Secreted protein</fullName>
    </recommendedName>
</protein>
<evidence type="ECO:0000256" key="1">
    <source>
        <dbReference type="SAM" id="MobiDB-lite"/>
    </source>
</evidence>